<dbReference type="Gene3D" id="3.30.565.10">
    <property type="entry name" value="Histidine kinase-like ATPase, C-terminal domain"/>
    <property type="match status" value="1"/>
</dbReference>
<evidence type="ECO:0000256" key="5">
    <source>
        <dbReference type="ARBA" id="ARBA00022679"/>
    </source>
</evidence>
<keyword evidence="5" id="KW-0808">Transferase</keyword>
<proteinExistence type="predicted"/>
<evidence type="ECO:0000256" key="7">
    <source>
        <dbReference type="ARBA" id="ARBA00022777"/>
    </source>
</evidence>
<dbReference type="Proteomes" id="UP000693972">
    <property type="component" value="Unassembled WGS sequence"/>
</dbReference>
<keyword evidence="8 10" id="KW-1133">Transmembrane helix</keyword>
<dbReference type="InterPro" id="IPR036097">
    <property type="entry name" value="HisK_dim/P_sf"/>
</dbReference>
<evidence type="ECO:0000256" key="4">
    <source>
        <dbReference type="ARBA" id="ARBA00022553"/>
    </source>
</evidence>
<dbReference type="Pfam" id="PF00512">
    <property type="entry name" value="HisKA"/>
    <property type="match status" value="1"/>
</dbReference>
<dbReference type="CDD" id="cd00075">
    <property type="entry name" value="HATPase"/>
    <property type="match status" value="1"/>
</dbReference>
<dbReference type="AlphaFoldDB" id="A0A975YH08"/>
<evidence type="ECO:0000256" key="10">
    <source>
        <dbReference type="SAM" id="Phobius"/>
    </source>
</evidence>
<dbReference type="Gene3D" id="1.10.287.130">
    <property type="match status" value="1"/>
</dbReference>
<keyword evidence="7 13" id="KW-0418">Kinase</keyword>
<dbReference type="InterPro" id="IPR003594">
    <property type="entry name" value="HATPase_dom"/>
</dbReference>
<dbReference type="InterPro" id="IPR050428">
    <property type="entry name" value="TCS_sensor_his_kinase"/>
</dbReference>
<evidence type="ECO:0000259" key="11">
    <source>
        <dbReference type="PROSITE" id="PS50109"/>
    </source>
</evidence>
<evidence type="ECO:0000256" key="2">
    <source>
        <dbReference type="ARBA" id="ARBA00004370"/>
    </source>
</evidence>
<dbReference type="PANTHER" id="PTHR45436:SF5">
    <property type="entry name" value="SENSOR HISTIDINE KINASE TRCS"/>
    <property type="match status" value="1"/>
</dbReference>
<evidence type="ECO:0000313" key="13">
    <source>
        <dbReference type="EMBL" id="QXL88955.1"/>
    </source>
</evidence>
<reference evidence="13 14" key="1">
    <citation type="submission" date="2021-07" db="EMBL/GenBank/DDBJ databases">
        <title>Karlodiniumbacter phycospheric gen. nov., sp. nov., a phycosphere bacterium isolated from karlodinium veneficum.</title>
        <authorList>
            <person name="Peng Y."/>
            <person name="Jiang L."/>
            <person name="Lee J."/>
        </authorList>
    </citation>
    <scope>NUCLEOTIDE SEQUENCE</scope>
    <source>
        <strain evidence="13 14">N5</strain>
    </source>
</reference>
<dbReference type="GO" id="GO:0000155">
    <property type="term" value="F:phosphorelay sensor kinase activity"/>
    <property type="evidence" value="ECO:0007669"/>
    <property type="project" value="InterPro"/>
</dbReference>
<keyword evidence="9 10" id="KW-0472">Membrane</keyword>
<dbReference type="Pfam" id="PF02518">
    <property type="entry name" value="HATPase_c"/>
    <property type="match status" value="1"/>
</dbReference>
<comment type="subcellular location">
    <subcellularLocation>
        <location evidence="2">Membrane</location>
    </subcellularLocation>
</comment>
<dbReference type="EMBL" id="CP078073">
    <property type="protein sequence ID" value="QXL88955.1"/>
    <property type="molecule type" value="Genomic_DNA"/>
</dbReference>
<dbReference type="EMBL" id="JAIMBW010000001">
    <property type="protein sequence ID" value="MBY4892198.1"/>
    <property type="molecule type" value="Genomic_DNA"/>
</dbReference>
<keyword evidence="6 10" id="KW-0812">Transmembrane</keyword>
<evidence type="ECO:0000256" key="8">
    <source>
        <dbReference type="ARBA" id="ARBA00022989"/>
    </source>
</evidence>
<dbReference type="PANTHER" id="PTHR45436">
    <property type="entry name" value="SENSOR HISTIDINE KINASE YKOH"/>
    <property type="match status" value="1"/>
</dbReference>
<evidence type="ECO:0000256" key="6">
    <source>
        <dbReference type="ARBA" id="ARBA00022692"/>
    </source>
</evidence>
<dbReference type="SUPFAM" id="SSF47384">
    <property type="entry name" value="Homodimeric domain of signal transducing histidine kinase"/>
    <property type="match status" value="1"/>
</dbReference>
<dbReference type="InterPro" id="IPR003661">
    <property type="entry name" value="HisK_dim/P_dom"/>
</dbReference>
<accession>A0A975YH08</accession>
<sequence>MTSTSLRLRLTLIILLPLLAIGAAVGAWQVSDARTKAADLFDRSLLSAALAISADVALSNGDAISLETTDLLQDTSGGPVFYHVYAPDGIYVLGYATPPVSLDAPIGSEEEVTFFDGRYHSRDVRVLRYRSVTTIDGINGAFTYTVWQDVAVRSAFVQDLVLRTFTVIAVLIGSVALVVWFGVSLGLRPLLDLEDAISRRSSDDLSPIRRAVPPETRGLVTRLNTLFGQVERTMEAQTALISNAAHQLRNPIAGVLAMAEAVQTAPTQVAMQDRTEELLHAARRASDLANKLLTLERVRAAPEGAFDSTLEMGAMINDIVDGFQPKAAARGVRISADLGPGQTNVVADAVMVEEAITNLVDNALKHGGAALSQVQVRLTRQGNNAVVSVADDGVGLDPADIETVLSRFGQASPGEGSGLGLSIAEAVAERHGGALHLDTDQQRGLAVTLRLPLADVSA</sequence>
<dbReference type="RefSeq" id="WP_257892013.1">
    <property type="nucleotide sequence ID" value="NZ_JAIMBW010000001.1"/>
</dbReference>
<dbReference type="GO" id="GO:0016020">
    <property type="term" value="C:membrane"/>
    <property type="evidence" value="ECO:0007669"/>
    <property type="project" value="UniProtKB-SubCell"/>
</dbReference>
<evidence type="ECO:0000256" key="3">
    <source>
        <dbReference type="ARBA" id="ARBA00012438"/>
    </source>
</evidence>
<dbReference type="EC" id="2.7.13.3" evidence="3"/>
<gene>
    <name evidence="12" type="ORF">KUL25_05410</name>
    <name evidence="13" type="ORF">KUL25_05415</name>
</gene>
<dbReference type="PRINTS" id="PR00344">
    <property type="entry name" value="BCTRLSENSOR"/>
</dbReference>
<dbReference type="Pfam" id="PF08521">
    <property type="entry name" value="2CSK_N"/>
    <property type="match status" value="1"/>
</dbReference>
<dbReference type="InterPro" id="IPR004358">
    <property type="entry name" value="Sig_transdc_His_kin-like_C"/>
</dbReference>
<dbReference type="CDD" id="cd00082">
    <property type="entry name" value="HisKA"/>
    <property type="match status" value="1"/>
</dbReference>
<evidence type="ECO:0000313" key="14">
    <source>
        <dbReference type="Proteomes" id="UP000693972"/>
    </source>
</evidence>
<comment type="catalytic activity">
    <reaction evidence="1">
        <text>ATP + protein L-histidine = ADP + protein N-phospho-L-histidine.</text>
        <dbReference type="EC" id="2.7.13.3"/>
    </reaction>
</comment>
<feature type="domain" description="Histidine kinase" evidence="11">
    <location>
        <begin position="243"/>
        <end position="455"/>
    </location>
</feature>
<name>A0A975YH08_9RHOB</name>
<evidence type="ECO:0000256" key="1">
    <source>
        <dbReference type="ARBA" id="ARBA00000085"/>
    </source>
</evidence>
<evidence type="ECO:0000313" key="12">
    <source>
        <dbReference type="EMBL" id="MBY4892198.1"/>
    </source>
</evidence>
<dbReference type="PROSITE" id="PS50109">
    <property type="entry name" value="HIS_KIN"/>
    <property type="match status" value="1"/>
</dbReference>
<dbReference type="SMART" id="SM00387">
    <property type="entry name" value="HATPase_c"/>
    <property type="match status" value="1"/>
</dbReference>
<protein>
    <recommendedName>
        <fullName evidence="3">histidine kinase</fullName>
        <ecNumber evidence="3">2.7.13.3</ecNumber>
    </recommendedName>
</protein>
<dbReference type="InterPro" id="IPR013727">
    <property type="entry name" value="2CSK_N"/>
</dbReference>
<dbReference type="SUPFAM" id="SSF55874">
    <property type="entry name" value="ATPase domain of HSP90 chaperone/DNA topoisomerase II/histidine kinase"/>
    <property type="match status" value="1"/>
</dbReference>
<feature type="transmembrane region" description="Helical" evidence="10">
    <location>
        <begin position="160"/>
        <end position="183"/>
    </location>
</feature>
<dbReference type="InterPro" id="IPR005467">
    <property type="entry name" value="His_kinase_dom"/>
</dbReference>
<evidence type="ECO:0000256" key="9">
    <source>
        <dbReference type="ARBA" id="ARBA00023136"/>
    </source>
</evidence>
<dbReference type="SMART" id="SM00388">
    <property type="entry name" value="HisKA"/>
    <property type="match status" value="1"/>
</dbReference>
<keyword evidence="4" id="KW-0597">Phosphoprotein</keyword>
<keyword evidence="14" id="KW-1185">Reference proteome</keyword>
<organism evidence="13">
    <name type="scientific">Gymnodinialimonas phycosphaerae</name>
    <dbReference type="NCBI Taxonomy" id="2841589"/>
    <lineage>
        <taxon>Bacteria</taxon>
        <taxon>Pseudomonadati</taxon>
        <taxon>Pseudomonadota</taxon>
        <taxon>Alphaproteobacteria</taxon>
        <taxon>Rhodobacterales</taxon>
        <taxon>Paracoccaceae</taxon>
        <taxon>Gymnodinialimonas</taxon>
    </lineage>
</organism>
<dbReference type="InterPro" id="IPR036890">
    <property type="entry name" value="HATPase_C_sf"/>
</dbReference>